<dbReference type="GO" id="GO:0005634">
    <property type="term" value="C:nucleus"/>
    <property type="evidence" value="ECO:0007669"/>
    <property type="project" value="UniProtKB-SubCell"/>
</dbReference>
<keyword evidence="2" id="KW-0539">Nucleus</keyword>
<gene>
    <name evidence="5" type="ORF">DEO72_LG11g3912</name>
</gene>
<feature type="domain" description="HTH myb-type" evidence="4">
    <location>
        <begin position="273"/>
        <end position="332"/>
    </location>
</feature>
<protein>
    <submittedName>
        <fullName evidence="5">Telomeric repeat-binding factor 2</fullName>
    </submittedName>
</protein>
<dbReference type="CDD" id="cd11660">
    <property type="entry name" value="SANT_TRF"/>
    <property type="match status" value="1"/>
</dbReference>
<accession>A0A4D6NSS8</accession>
<proteinExistence type="predicted"/>
<comment type="subcellular location">
    <subcellularLocation>
        <location evidence="1">Nucleus</location>
    </subcellularLocation>
</comment>
<dbReference type="SMART" id="SM00717">
    <property type="entry name" value="SANT"/>
    <property type="match status" value="1"/>
</dbReference>
<organism evidence="5 6">
    <name type="scientific">Vigna unguiculata</name>
    <name type="common">Cowpea</name>
    <dbReference type="NCBI Taxonomy" id="3917"/>
    <lineage>
        <taxon>Eukaryota</taxon>
        <taxon>Viridiplantae</taxon>
        <taxon>Streptophyta</taxon>
        <taxon>Embryophyta</taxon>
        <taxon>Tracheophyta</taxon>
        <taxon>Spermatophyta</taxon>
        <taxon>Magnoliopsida</taxon>
        <taxon>eudicotyledons</taxon>
        <taxon>Gunneridae</taxon>
        <taxon>Pentapetalae</taxon>
        <taxon>rosids</taxon>
        <taxon>fabids</taxon>
        <taxon>Fabales</taxon>
        <taxon>Fabaceae</taxon>
        <taxon>Papilionoideae</taxon>
        <taxon>50 kb inversion clade</taxon>
        <taxon>NPAAA clade</taxon>
        <taxon>indigoferoid/millettioid clade</taxon>
        <taxon>Phaseoleae</taxon>
        <taxon>Vigna</taxon>
    </lineage>
</organism>
<dbReference type="InterPro" id="IPR001005">
    <property type="entry name" value="SANT/Myb"/>
</dbReference>
<keyword evidence="6" id="KW-1185">Reference proteome</keyword>
<dbReference type="Proteomes" id="UP000501690">
    <property type="component" value="Linkage Group LG11"/>
</dbReference>
<dbReference type="AlphaFoldDB" id="A0A4D6NSS8"/>
<dbReference type="Pfam" id="PF00249">
    <property type="entry name" value="Myb_DNA-binding"/>
    <property type="match status" value="1"/>
</dbReference>
<evidence type="ECO:0000259" key="4">
    <source>
        <dbReference type="PROSITE" id="PS51294"/>
    </source>
</evidence>
<evidence type="ECO:0000313" key="5">
    <source>
        <dbReference type="EMBL" id="QCE16893.1"/>
    </source>
</evidence>
<dbReference type="PROSITE" id="PS51294">
    <property type="entry name" value="HTH_MYB"/>
    <property type="match status" value="1"/>
</dbReference>
<dbReference type="EMBL" id="CP039355">
    <property type="protein sequence ID" value="QCE16893.1"/>
    <property type="molecule type" value="Genomic_DNA"/>
</dbReference>
<dbReference type="Gene3D" id="1.10.246.220">
    <property type="match status" value="1"/>
</dbReference>
<dbReference type="InterPro" id="IPR017930">
    <property type="entry name" value="Myb_dom"/>
</dbReference>
<dbReference type="PROSITE" id="PS50090">
    <property type="entry name" value="MYB_LIKE"/>
    <property type="match status" value="1"/>
</dbReference>
<evidence type="ECO:0000256" key="2">
    <source>
        <dbReference type="ARBA" id="ARBA00023242"/>
    </source>
</evidence>
<name>A0A4D6NSS8_VIGUN</name>
<sequence>MESKHDFVNRTLEYILHRVPDTEINGNMLKNSLRIGQVFGLEPRNKKTVFLKILQHYLSTHSITEPLLYTLELLAELFCCDASPVPATMTAAYCAVAVECTLKYLKLSRHHHNPLYLDAVNRIWRVRIALMNSSGSGKESVLLSGELEQWRKDIETSLLDSEVMERLASIDTKRDAMVKVKAFLDEARTDLEPGSLKCSSVAADNDNQTSVFENCDQGPCSVETNIIAGVNEWDESIDGLEGGTSNRASRFNLPSPKRRNLSPLKKYEPKETKMRRKARRWNQLEEATLREGVVKFGKGNWKLILNSEKDIFAGRTEVDLKDKWRNMSRRKHE</sequence>
<dbReference type="SUPFAM" id="SSF46689">
    <property type="entry name" value="Homeodomain-like"/>
    <property type="match status" value="1"/>
</dbReference>
<evidence type="ECO:0000313" key="6">
    <source>
        <dbReference type="Proteomes" id="UP000501690"/>
    </source>
</evidence>
<dbReference type="InterPro" id="IPR009057">
    <property type="entry name" value="Homeodomain-like_sf"/>
</dbReference>
<evidence type="ECO:0000256" key="1">
    <source>
        <dbReference type="ARBA" id="ARBA00004123"/>
    </source>
</evidence>
<evidence type="ECO:0000259" key="3">
    <source>
        <dbReference type="PROSITE" id="PS50090"/>
    </source>
</evidence>
<feature type="domain" description="Myb-like" evidence="3">
    <location>
        <begin position="273"/>
        <end position="328"/>
    </location>
</feature>
<reference evidence="5 6" key="1">
    <citation type="submission" date="2019-04" db="EMBL/GenBank/DDBJ databases">
        <title>An improved genome assembly and genetic linkage map for asparagus bean, Vigna unguiculata ssp. sesquipedialis.</title>
        <authorList>
            <person name="Xia Q."/>
            <person name="Zhang R."/>
            <person name="Dong Y."/>
        </authorList>
    </citation>
    <scope>NUCLEOTIDE SEQUENCE [LARGE SCALE GENOMIC DNA]</scope>
    <source>
        <tissue evidence="5">Leaf</tissue>
    </source>
</reference>
<dbReference type="PANTHER" id="PTHR46993:SF6">
    <property type="entry name" value="MYB TRANSCRIPTION FACTOR"/>
    <property type="match status" value="1"/>
</dbReference>
<dbReference type="PANTHER" id="PTHR46993">
    <property type="entry name" value="MYB TRANSCRIPTION FACTOR"/>
    <property type="match status" value="1"/>
</dbReference>